<keyword evidence="2" id="KW-1185">Reference proteome</keyword>
<organism evidence="1 2">
    <name type="scientific">Jaapia argillacea MUCL 33604</name>
    <dbReference type="NCBI Taxonomy" id="933084"/>
    <lineage>
        <taxon>Eukaryota</taxon>
        <taxon>Fungi</taxon>
        <taxon>Dikarya</taxon>
        <taxon>Basidiomycota</taxon>
        <taxon>Agaricomycotina</taxon>
        <taxon>Agaricomycetes</taxon>
        <taxon>Agaricomycetidae</taxon>
        <taxon>Jaapiales</taxon>
        <taxon>Jaapiaceae</taxon>
        <taxon>Jaapia</taxon>
    </lineage>
</organism>
<reference evidence="2" key="1">
    <citation type="journal article" date="2014" name="Proc. Natl. Acad. Sci. U.S.A.">
        <title>Extensive sampling of basidiomycete genomes demonstrates inadequacy of the white-rot/brown-rot paradigm for wood decay fungi.</title>
        <authorList>
            <person name="Riley R."/>
            <person name="Salamov A.A."/>
            <person name="Brown D.W."/>
            <person name="Nagy L.G."/>
            <person name="Floudas D."/>
            <person name="Held B.W."/>
            <person name="Levasseur A."/>
            <person name="Lombard V."/>
            <person name="Morin E."/>
            <person name="Otillar R."/>
            <person name="Lindquist E.A."/>
            <person name="Sun H."/>
            <person name="LaButti K.M."/>
            <person name="Schmutz J."/>
            <person name="Jabbour D."/>
            <person name="Luo H."/>
            <person name="Baker S.E."/>
            <person name="Pisabarro A.G."/>
            <person name="Walton J.D."/>
            <person name="Blanchette R.A."/>
            <person name="Henrissat B."/>
            <person name="Martin F."/>
            <person name="Cullen D."/>
            <person name="Hibbett D.S."/>
            <person name="Grigoriev I.V."/>
        </authorList>
    </citation>
    <scope>NUCLEOTIDE SEQUENCE [LARGE SCALE GENOMIC DNA]</scope>
    <source>
        <strain evidence="2">MUCL 33604</strain>
    </source>
</reference>
<proteinExistence type="predicted"/>
<evidence type="ECO:0000313" key="1">
    <source>
        <dbReference type="EMBL" id="KDQ49487.1"/>
    </source>
</evidence>
<accession>A0A067PEQ8</accession>
<dbReference type="InParanoid" id="A0A067PEQ8"/>
<dbReference type="AlphaFoldDB" id="A0A067PEQ8"/>
<evidence type="ECO:0000313" key="2">
    <source>
        <dbReference type="Proteomes" id="UP000027265"/>
    </source>
</evidence>
<name>A0A067PEQ8_9AGAM</name>
<feature type="non-terminal residue" evidence="1">
    <location>
        <position position="96"/>
    </location>
</feature>
<dbReference type="Proteomes" id="UP000027265">
    <property type="component" value="Unassembled WGS sequence"/>
</dbReference>
<protein>
    <submittedName>
        <fullName evidence="1">Uncharacterized protein</fullName>
    </submittedName>
</protein>
<gene>
    <name evidence="1" type="ORF">JAAARDRAFT_42915</name>
</gene>
<dbReference type="EMBL" id="KL197783">
    <property type="protein sequence ID" value="KDQ49487.1"/>
    <property type="molecule type" value="Genomic_DNA"/>
</dbReference>
<dbReference type="HOGENOM" id="CLU_2365255_0_0_1"/>
<sequence length="96" mass="11664">MEVDDSVDVQQLTMRIWEYWFRHSHKPTRFPLQSRMQVRKPWPAYRTQQSRTDFWAYYFAKRTEFQLVLHLPSGGLREVHSDERAHLTAVQNARDT</sequence>